<name>A0A1H5RCL6_9PSEU</name>
<organism evidence="2 3">
    <name type="scientific">Amycolatopsis pretoriensis</name>
    <dbReference type="NCBI Taxonomy" id="218821"/>
    <lineage>
        <taxon>Bacteria</taxon>
        <taxon>Bacillati</taxon>
        <taxon>Actinomycetota</taxon>
        <taxon>Actinomycetes</taxon>
        <taxon>Pseudonocardiales</taxon>
        <taxon>Pseudonocardiaceae</taxon>
        <taxon>Amycolatopsis</taxon>
    </lineage>
</organism>
<reference evidence="3" key="1">
    <citation type="submission" date="2016-10" db="EMBL/GenBank/DDBJ databases">
        <authorList>
            <person name="Varghese N."/>
            <person name="Submissions S."/>
        </authorList>
    </citation>
    <scope>NUCLEOTIDE SEQUENCE [LARGE SCALE GENOMIC DNA]</scope>
    <source>
        <strain evidence="3">DSM 44654</strain>
    </source>
</reference>
<keyword evidence="1" id="KW-1133">Transmembrane helix</keyword>
<gene>
    <name evidence="2" type="ORF">SAMN05421837_109263</name>
</gene>
<dbReference type="EMBL" id="FNUJ01000009">
    <property type="protein sequence ID" value="SEF36106.1"/>
    <property type="molecule type" value="Genomic_DNA"/>
</dbReference>
<accession>A0A1H5RCL6</accession>
<keyword evidence="1" id="KW-0472">Membrane</keyword>
<feature type="transmembrane region" description="Helical" evidence="1">
    <location>
        <begin position="38"/>
        <end position="59"/>
    </location>
</feature>
<sequence length="253" mass="26239">MEDVRTALTEYVTEGEPPLGLTGEAVLSAARLSRRRHLLTGAVAVIVVVLALGLAVVVLPGRAPVAARPCPTAVDTRSALVDRLSCLVGNAVRALLPSDAGISRLTIAGETPPADPFHLIADEIGPAPRDAIFHMGVRVTDARGSGSVYVLILPGGASGPPCGEVDEISCRSEQTPQGGLWLSTLRTGDAVKNRVALAAPDALVQFWSTDSGVLEQKDVRLPKQRPEPTLTLDQVRALALTPGLTTGGSGGSR</sequence>
<dbReference type="AlphaFoldDB" id="A0A1H5RCL6"/>
<proteinExistence type="predicted"/>
<evidence type="ECO:0000256" key="1">
    <source>
        <dbReference type="SAM" id="Phobius"/>
    </source>
</evidence>
<dbReference type="Proteomes" id="UP000198878">
    <property type="component" value="Unassembled WGS sequence"/>
</dbReference>
<protein>
    <submittedName>
        <fullName evidence="2">Uncharacterized protein</fullName>
    </submittedName>
</protein>
<dbReference type="RefSeq" id="WP_086676196.1">
    <property type="nucleotide sequence ID" value="NZ_FNUJ01000009.1"/>
</dbReference>
<dbReference type="OrthoDB" id="3612431at2"/>
<keyword evidence="3" id="KW-1185">Reference proteome</keyword>
<dbReference type="STRING" id="218821.SAMN05421837_109263"/>
<evidence type="ECO:0000313" key="3">
    <source>
        <dbReference type="Proteomes" id="UP000198878"/>
    </source>
</evidence>
<evidence type="ECO:0000313" key="2">
    <source>
        <dbReference type="EMBL" id="SEF36106.1"/>
    </source>
</evidence>
<keyword evidence="1" id="KW-0812">Transmembrane</keyword>